<feature type="transmembrane region" description="Helical" evidence="3">
    <location>
        <begin position="12"/>
        <end position="34"/>
    </location>
</feature>
<dbReference type="Proteomes" id="UP000678228">
    <property type="component" value="Unassembled WGS sequence"/>
</dbReference>
<gene>
    <name evidence="4" type="ORF">J7W16_00850</name>
</gene>
<keyword evidence="3" id="KW-1133">Transmembrane helix</keyword>
<keyword evidence="3" id="KW-0812">Transmembrane</keyword>
<evidence type="ECO:0000313" key="5">
    <source>
        <dbReference type="Proteomes" id="UP000678228"/>
    </source>
</evidence>
<proteinExistence type="predicted"/>
<evidence type="ECO:0000256" key="2">
    <source>
        <dbReference type="ARBA" id="ARBA00023287"/>
    </source>
</evidence>
<protein>
    <submittedName>
        <fullName evidence="4">Type II secretion system protein</fullName>
    </submittedName>
</protein>
<dbReference type="EMBL" id="JAGKSQ010000001">
    <property type="protein sequence ID" value="MBP3949661.1"/>
    <property type="molecule type" value="Genomic_DNA"/>
</dbReference>
<evidence type="ECO:0000256" key="3">
    <source>
        <dbReference type="SAM" id="Phobius"/>
    </source>
</evidence>
<dbReference type="PROSITE" id="PS00409">
    <property type="entry name" value="PROKAR_NTER_METHYL"/>
    <property type="match status" value="1"/>
</dbReference>
<evidence type="ECO:0000313" key="4">
    <source>
        <dbReference type="EMBL" id="MBP3949661.1"/>
    </source>
</evidence>
<organism evidence="4 5">
    <name type="scientific">Halalkalibacter suaedae</name>
    <dbReference type="NCBI Taxonomy" id="2822140"/>
    <lineage>
        <taxon>Bacteria</taxon>
        <taxon>Bacillati</taxon>
        <taxon>Bacillota</taxon>
        <taxon>Bacilli</taxon>
        <taxon>Bacillales</taxon>
        <taxon>Bacillaceae</taxon>
        <taxon>Halalkalibacter</taxon>
    </lineage>
</organism>
<sequence>MIKNLQSQRGITLIEILVTLVLITLITILAASMLTNGLKTAERVKVEAEIRDEADYLMVQLLNELYLLKTSEIQSKQLQDPANPSHSYLVVRKTGSSTNHQLGLADGKVLLESATLEPSSDDILLEPESQIKEIKQGHYQITLVLKSTVNNRELELTTEVQIITDKEGE</sequence>
<keyword evidence="5" id="KW-1185">Reference proteome</keyword>
<name>A0A941AM92_9BACI</name>
<dbReference type="RefSeq" id="WP_210595040.1">
    <property type="nucleotide sequence ID" value="NZ_JAGKSQ010000001.1"/>
</dbReference>
<accession>A0A941AM92</accession>
<comment type="caution">
    <text evidence="4">The sequence shown here is derived from an EMBL/GenBank/DDBJ whole genome shotgun (WGS) entry which is preliminary data.</text>
</comment>
<evidence type="ECO:0000256" key="1">
    <source>
        <dbReference type="ARBA" id="ARBA00004241"/>
    </source>
</evidence>
<dbReference type="GO" id="GO:0030420">
    <property type="term" value="P:establishment of competence for transformation"/>
    <property type="evidence" value="ECO:0007669"/>
    <property type="project" value="UniProtKB-KW"/>
</dbReference>
<comment type="subcellular location">
    <subcellularLocation>
        <location evidence="1">Cell surface</location>
    </subcellularLocation>
</comment>
<dbReference type="GO" id="GO:0009986">
    <property type="term" value="C:cell surface"/>
    <property type="evidence" value="ECO:0007669"/>
    <property type="project" value="UniProtKB-SubCell"/>
</dbReference>
<dbReference type="InterPro" id="IPR012902">
    <property type="entry name" value="N_methyl_site"/>
</dbReference>
<reference evidence="4" key="1">
    <citation type="submission" date="2021-03" db="EMBL/GenBank/DDBJ databases">
        <title>Bacillus suaedae sp. nov., isolated from Suaeda aralocaspica.</title>
        <authorList>
            <person name="Lei R.F.R."/>
        </authorList>
    </citation>
    <scope>NUCLEOTIDE SEQUENCE</scope>
    <source>
        <strain evidence="4">YZJH907-2</strain>
    </source>
</reference>
<dbReference type="Pfam" id="PF07963">
    <property type="entry name" value="N_methyl"/>
    <property type="match status" value="1"/>
</dbReference>
<keyword evidence="2" id="KW-0178">Competence</keyword>
<keyword evidence="3" id="KW-0472">Membrane</keyword>
<dbReference type="AlphaFoldDB" id="A0A941AM92"/>